<dbReference type="AlphaFoldDB" id="Q2SMH4"/>
<dbReference type="PANTHER" id="PTHR47129:SF1">
    <property type="entry name" value="NMRA-LIKE DOMAIN-CONTAINING PROTEIN"/>
    <property type="match status" value="1"/>
</dbReference>
<protein>
    <submittedName>
        <fullName evidence="2">Predicted nucleoside-diphosphate-sugar epimerase</fullName>
    </submittedName>
</protein>
<gene>
    <name evidence="2" type="ordered locus">HCH_01282</name>
</gene>
<dbReference type="Pfam" id="PF05368">
    <property type="entry name" value="NmrA"/>
    <property type="match status" value="1"/>
</dbReference>
<dbReference type="InterPro" id="IPR036291">
    <property type="entry name" value="NAD(P)-bd_dom_sf"/>
</dbReference>
<proteinExistence type="predicted"/>
<dbReference type="Proteomes" id="UP000000238">
    <property type="component" value="Chromosome"/>
</dbReference>
<dbReference type="STRING" id="349521.HCH_01282"/>
<dbReference type="OrthoDB" id="5510591at2"/>
<dbReference type="RefSeq" id="WP_011395223.1">
    <property type="nucleotide sequence ID" value="NC_007645.1"/>
</dbReference>
<dbReference type="Gene3D" id="3.90.25.10">
    <property type="entry name" value="UDP-galactose 4-epimerase, domain 1"/>
    <property type="match status" value="1"/>
</dbReference>
<name>Q2SMH4_HAHCH</name>
<dbReference type="EMBL" id="CP000155">
    <property type="protein sequence ID" value="ABC28150.1"/>
    <property type="molecule type" value="Genomic_DNA"/>
</dbReference>
<reference evidence="2 3" key="1">
    <citation type="journal article" date="2005" name="Nucleic Acids Res.">
        <title>Genomic blueprint of Hahella chejuensis, a marine microbe producing an algicidal agent.</title>
        <authorList>
            <person name="Jeong H."/>
            <person name="Yim J.H."/>
            <person name="Lee C."/>
            <person name="Choi S.-H."/>
            <person name="Park Y.K."/>
            <person name="Yoon S.H."/>
            <person name="Hur C.-G."/>
            <person name="Kang H.-Y."/>
            <person name="Kim D."/>
            <person name="Lee H.H."/>
            <person name="Park K.H."/>
            <person name="Park S.-H."/>
            <person name="Park H.-S."/>
            <person name="Lee H.K."/>
            <person name="Oh T.K."/>
            <person name="Kim J.F."/>
        </authorList>
    </citation>
    <scope>NUCLEOTIDE SEQUENCE [LARGE SCALE GENOMIC DNA]</scope>
    <source>
        <strain evidence="2 3">KCTC 2396</strain>
    </source>
</reference>
<evidence type="ECO:0000259" key="1">
    <source>
        <dbReference type="Pfam" id="PF05368"/>
    </source>
</evidence>
<accession>Q2SMH4</accession>
<feature type="domain" description="NmrA-like" evidence="1">
    <location>
        <begin position="8"/>
        <end position="282"/>
    </location>
</feature>
<organism evidence="2 3">
    <name type="scientific">Hahella chejuensis (strain KCTC 2396)</name>
    <dbReference type="NCBI Taxonomy" id="349521"/>
    <lineage>
        <taxon>Bacteria</taxon>
        <taxon>Pseudomonadati</taxon>
        <taxon>Pseudomonadota</taxon>
        <taxon>Gammaproteobacteria</taxon>
        <taxon>Oceanospirillales</taxon>
        <taxon>Hahellaceae</taxon>
        <taxon>Hahella</taxon>
    </lineage>
</organism>
<keyword evidence="3" id="KW-1185">Reference proteome</keyword>
<dbReference type="Gene3D" id="3.40.50.720">
    <property type="entry name" value="NAD(P)-binding Rossmann-like Domain"/>
    <property type="match status" value="1"/>
</dbReference>
<dbReference type="KEGG" id="hch:HCH_01282"/>
<dbReference type="eggNOG" id="COG0702">
    <property type="taxonomic scope" value="Bacteria"/>
</dbReference>
<dbReference type="SUPFAM" id="SSF51735">
    <property type="entry name" value="NAD(P)-binding Rossmann-fold domains"/>
    <property type="match status" value="1"/>
</dbReference>
<dbReference type="InterPro" id="IPR008030">
    <property type="entry name" value="NmrA-like"/>
</dbReference>
<dbReference type="InterPro" id="IPR052718">
    <property type="entry name" value="NmrA-type_oxidoreductase"/>
</dbReference>
<dbReference type="PANTHER" id="PTHR47129">
    <property type="entry name" value="QUINONE OXIDOREDUCTASE 2"/>
    <property type="match status" value="1"/>
</dbReference>
<evidence type="ECO:0000313" key="2">
    <source>
        <dbReference type="EMBL" id="ABC28150.1"/>
    </source>
</evidence>
<dbReference type="HOGENOM" id="CLU_007383_10_4_6"/>
<sequence>MNTPIPSTRKIVITGASGRLGSLVAKALIERAGDADQLTFSARSPEKIAALAAPGNEIVKADFDQPETLLTAFTGADTVLIISGDAPVDVRIRQHRNAIDAARKAGVKRVVYTSFVNPTAESPFTFARIHEDTEQYLKESGLQYSILRNNQYVANLSSGLAHSKETNQLAQPGAAGKVAYITHEDIADAIAAVLLESGHEGHTYELTGPEALSLYDVADILSEARGAQVTVIEAEPAGFGEILLSVGLPPFMVEALLGIFAATKQNEYAAVSGDIERILGRKPQSVRDYIKSFA</sequence>
<evidence type="ECO:0000313" key="3">
    <source>
        <dbReference type="Proteomes" id="UP000000238"/>
    </source>
</evidence>
<dbReference type="CDD" id="cd05269">
    <property type="entry name" value="TMR_SDR_a"/>
    <property type="match status" value="1"/>
</dbReference>